<evidence type="ECO:0000313" key="2">
    <source>
        <dbReference type="EMBL" id="EGA71409.1"/>
    </source>
</evidence>
<name>E8M3A3_PHOS4</name>
<protein>
    <submittedName>
        <fullName evidence="2">Uncharacterized protein</fullName>
    </submittedName>
</protein>
<comment type="caution">
    <text evidence="2">The sequence shown here is derived from an EMBL/GenBank/DDBJ whole genome shotgun (WGS) entry which is preliminary data.</text>
</comment>
<feature type="region of interest" description="Disordered" evidence="1">
    <location>
        <begin position="32"/>
        <end position="57"/>
    </location>
</feature>
<dbReference type="RefSeq" id="WP_008073929.1">
    <property type="nucleotide sequence ID" value="NZ_AEVT01000018.1"/>
</dbReference>
<accession>E8M3A3</accession>
<evidence type="ECO:0000313" key="3">
    <source>
        <dbReference type="Proteomes" id="UP000006228"/>
    </source>
</evidence>
<dbReference type="GeneID" id="95571760"/>
<dbReference type="Proteomes" id="UP000006228">
    <property type="component" value="Unassembled WGS sequence"/>
</dbReference>
<sequence>MDFTEKLRLRGKAEEDMYFARLDRELIDAMHNNPDWQERHPTEQPEDDVKFVDTLTK</sequence>
<dbReference type="EMBL" id="AEVT01000018">
    <property type="protein sequence ID" value="EGA71409.1"/>
    <property type="molecule type" value="Genomic_DNA"/>
</dbReference>
<gene>
    <name evidence="2" type="ORF">VISI1226_11521</name>
</gene>
<organism evidence="2 3">
    <name type="scientific">Vibrio sinaloensis DSM 21326</name>
    <dbReference type="NCBI Taxonomy" id="945550"/>
    <lineage>
        <taxon>Bacteria</taxon>
        <taxon>Pseudomonadati</taxon>
        <taxon>Pseudomonadota</taxon>
        <taxon>Gammaproteobacteria</taxon>
        <taxon>Vibrionales</taxon>
        <taxon>Vibrionaceae</taxon>
        <taxon>Vibrio</taxon>
        <taxon>Vibrio oreintalis group</taxon>
    </lineage>
</organism>
<evidence type="ECO:0000256" key="1">
    <source>
        <dbReference type="SAM" id="MobiDB-lite"/>
    </source>
</evidence>
<reference evidence="2 3" key="1">
    <citation type="journal article" date="2012" name="Int. J. Syst. Evol. Microbiol.">
        <title>Vibrio caribbeanicus sp. nov., isolated from the marine sponge Scleritoderma cyanea.</title>
        <authorList>
            <person name="Hoffmann M."/>
            <person name="Monday S.R."/>
            <person name="Allard M.W."/>
            <person name="Strain E.A."/>
            <person name="Whittaker P."/>
            <person name="Naum M."/>
            <person name="McCarthy P.J."/>
            <person name="Lopez J.V."/>
            <person name="Fischer M."/>
            <person name="Brown E.W."/>
        </authorList>
    </citation>
    <scope>NUCLEOTIDE SEQUENCE [LARGE SCALE GENOMIC DNA]</scope>
    <source>
        <strain evidence="3">DSMZ 21326</strain>
    </source>
</reference>
<feature type="compositionally biased region" description="Basic and acidic residues" evidence="1">
    <location>
        <begin position="36"/>
        <end position="57"/>
    </location>
</feature>
<dbReference type="eggNOG" id="ENOG5031NVR">
    <property type="taxonomic scope" value="Bacteria"/>
</dbReference>
<dbReference type="AlphaFoldDB" id="E8M3A3"/>
<proteinExistence type="predicted"/>